<protein>
    <submittedName>
        <fullName evidence="1">Uncharacterized protein</fullName>
    </submittedName>
</protein>
<comment type="caution">
    <text evidence="1">The sequence shown here is derived from an EMBL/GenBank/DDBJ whole genome shotgun (WGS) entry which is preliminary data.</text>
</comment>
<dbReference type="PATRIC" id="fig|1240678.4.peg.6009"/>
<name>A0A0D7CHA6_9ACTN</name>
<proteinExistence type="predicted"/>
<sequence>MAKPLLLGRKEIAKLYNIAPTAVSDRWVPDGILSYEDAAIVSGKPFWPGGFIIDLALPPGSGGRQLDETALAALVEEQQATVRPKKKGELPALVGAQEYGELFGVTQVAVGQAALRGNGMIPEPDYVLSGSKVWLLYTVLNAAETTMNKSRKGTWRLQEAVVEALSEGRYEGRGSSIAKRGVAAQKAE</sequence>
<gene>
    <name evidence="1" type="ORF">SNA_28175</name>
</gene>
<accession>A0A0D7CHA6</accession>
<dbReference type="RefSeq" id="WP_030063054.1">
    <property type="nucleotide sequence ID" value="NZ_JRKI01000034.1"/>
</dbReference>
<organism evidence="1 2">
    <name type="scientific">Streptomyces natalensis ATCC 27448</name>
    <dbReference type="NCBI Taxonomy" id="1240678"/>
    <lineage>
        <taxon>Bacteria</taxon>
        <taxon>Bacillati</taxon>
        <taxon>Actinomycetota</taxon>
        <taxon>Actinomycetes</taxon>
        <taxon>Kitasatosporales</taxon>
        <taxon>Streptomycetaceae</taxon>
        <taxon>Streptomyces</taxon>
    </lineage>
</organism>
<dbReference type="AlphaFoldDB" id="A0A0D7CHA6"/>
<keyword evidence="2" id="KW-1185">Reference proteome</keyword>
<evidence type="ECO:0000313" key="2">
    <source>
        <dbReference type="Proteomes" id="UP000032458"/>
    </source>
</evidence>
<evidence type="ECO:0000313" key="1">
    <source>
        <dbReference type="EMBL" id="KIZ15431.1"/>
    </source>
</evidence>
<dbReference type="EMBL" id="JRKI01000034">
    <property type="protein sequence ID" value="KIZ15431.1"/>
    <property type="molecule type" value="Genomic_DNA"/>
</dbReference>
<reference evidence="1 2" key="1">
    <citation type="submission" date="2014-09" db="EMBL/GenBank/DDBJ databases">
        <title>Draft genome sequence of Streptomyces natalensis ATCC 27448, producer of the antifungal pimaricin.</title>
        <authorList>
            <person name="Mendes M.V."/>
            <person name="Beites T."/>
            <person name="Pires S."/>
            <person name="Santos C.L."/>
            <person name="Moradas-Ferreira P."/>
        </authorList>
    </citation>
    <scope>NUCLEOTIDE SEQUENCE [LARGE SCALE GENOMIC DNA]</scope>
    <source>
        <strain evidence="1 2">ATCC 27448</strain>
    </source>
</reference>
<dbReference type="Proteomes" id="UP000032458">
    <property type="component" value="Unassembled WGS sequence"/>
</dbReference>